<protein>
    <submittedName>
        <fullName evidence="2">MORN repeat, putative</fullName>
    </submittedName>
</protein>
<sequence>MAQQRRATPGCVNIDGHHYIFTPSGPNGVYVDHSGARYEGQWRDGQPHGEGTLYHISGVVCSGVWSAGTLTRGTIRYVDGSYYEGTLEQGKMHGEGIFVDAAGTRWFGSFVQGEGVDLECEMIL</sequence>
<keyword evidence="3" id="KW-1185">Reference proteome</keyword>
<proteinExistence type="predicted"/>
<dbReference type="Proteomes" id="UP000515908">
    <property type="component" value="Chromosome 21"/>
</dbReference>
<dbReference type="Gene3D" id="2.20.110.10">
    <property type="entry name" value="Histone H3 K4-specific methyltransferase SET7/9 N-terminal domain"/>
    <property type="match status" value="2"/>
</dbReference>
<evidence type="ECO:0000313" key="2">
    <source>
        <dbReference type="EMBL" id="CAD2221534.1"/>
    </source>
</evidence>
<name>A0A7G2CRC5_9TRYP</name>
<organism evidence="2 3">
    <name type="scientific">Angomonas deanei</name>
    <dbReference type="NCBI Taxonomy" id="59799"/>
    <lineage>
        <taxon>Eukaryota</taxon>
        <taxon>Discoba</taxon>
        <taxon>Euglenozoa</taxon>
        <taxon>Kinetoplastea</taxon>
        <taxon>Metakinetoplastina</taxon>
        <taxon>Trypanosomatida</taxon>
        <taxon>Trypanosomatidae</taxon>
        <taxon>Strigomonadinae</taxon>
        <taxon>Angomonas</taxon>
    </lineage>
</organism>
<dbReference type="Pfam" id="PF02493">
    <property type="entry name" value="MORN"/>
    <property type="match status" value="2"/>
</dbReference>
<dbReference type="AlphaFoldDB" id="A0A7G2CRC5"/>
<gene>
    <name evidence="2" type="ORF">ADEAN_000906600</name>
</gene>
<evidence type="ECO:0000313" key="3">
    <source>
        <dbReference type="Proteomes" id="UP000515908"/>
    </source>
</evidence>
<dbReference type="SUPFAM" id="SSF82185">
    <property type="entry name" value="Histone H3 K4-specific methyltransferase SET7/9 N-terminal domain"/>
    <property type="match status" value="1"/>
</dbReference>
<keyword evidence="1" id="KW-0677">Repeat</keyword>
<dbReference type="EMBL" id="LR877165">
    <property type="protein sequence ID" value="CAD2221534.1"/>
    <property type="molecule type" value="Genomic_DNA"/>
</dbReference>
<reference evidence="2 3" key="1">
    <citation type="submission" date="2020-08" db="EMBL/GenBank/DDBJ databases">
        <authorList>
            <person name="Newling K."/>
            <person name="Davey J."/>
            <person name="Forrester S."/>
        </authorList>
    </citation>
    <scope>NUCLEOTIDE SEQUENCE [LARGE SCALE GENOMIC DNA]</scope>
    <source>
        <strain evidence="3">Crithidia deanei Carvalho (ATCC PRA-265)</strain>
    </source>
</reference>
<evidence type="ECO:0000256" key="1">
    <source>
        <dbReference type="ARBA" id="ARBA00022737"/>
    </source>
</evidence>
<dbReference type="PANTHER" id="PTHR46917">
    <property type="entry name" value="MORN REPEAT-CONTAINING PROTEIN 2"/>
    <property type="match status" value="1"/>
</dbReference>
<dbReference type="InterPro" id="IPR052849">
    <property type="entry name" value="MORN_repeat_protein"/>
</dbReference>
<dbReference type="InterPro" id="IPR003409">
    <property type="entry name" value="MORN"/>
</dbReference>
<dbReference type="PANTHER" id="PTHR46917:SF1">
    <property type="entry name" value="MORN REPEAT-CONTAINING PROTEIN 2"/>
    <property type="match status" value="1"/>
</dbReference>
<accession>A0A7G2CRC5</accession>
<dbReference type="SMART" id="SM00698">
    <property type="entry name" value="MORN"/>
    <property type="match status" value="2"/>
</dbReference>
<dbReference type="VEuPathDB" id="TriTrypDB:ADEAN_000906600"/>